<dbReference type="AlphaFoldDB" id="A0A0E9UIU3"/>
<reference evidence="1" key="2">
    <citation type="journal article" date="2015" name="Fish Shellfish Immunol.">
        <title>Early steps in the European eel (Anguilla anguilla)-Vibrio vulnificus interaction in the gills: Role of the RtxA13 toxin.</title>
        <authorList>
            <person name="Callol A."/>
            <person name="Pajuelo D."/>
            <person name="Ebbesson L."/>
            <person name="Teles M."/>
            <person name="MacKenzie S."/>
            <person name="Amaro C."/>
        </authorList>
    </citation>
    <scope>NUCLEOTIDE SEQUENCE</scope>
</reference>
<accession>A0A0E9UIU3</accession>
<organism evidence="1">
    <name type="scientific">Anguilla anguilla</name>
    <name type="common">European freshwater eel</name>
    <name type="synonym">Muraena anguilla</name>
    <dbReference type="NCBI Taxonomy" id="7936"/>
    <lineage>
        <taxon>Eukaryota</taxon>
        <taxon>Metazoa</taxon>
        <taxon>Chordata</taxon>
        <taxon>Craniata</taxon>
        <taxon>Vertebrata</taxon>
        <taxon>Euteleostomi</taxon>
        <taxon>Actinopterygii</taxon>
        <taxon>Neopterygii</taxon>
        <taxon>Teleostei</taxon>
        <taxon>Anguilliformes</taxon>
        <taxon>Anguillidae</taxon>
        <taxon>Anguilla</taxon>
    </lineage>
</organism>
<protein>
    <submittedName>
        <fullName evidence="1">Uncharacterized protein</fullName>
    </submittedName>
</protein>
<name>A0A0E9UIU3_ANGAN</name>
<dbReference type="EMBL" id="GBXM01042886">
    <property type="protein sequence ID" value="JAH65691.1"/>
    <property type="molecule type" value="Transcribed_RNA"/>
</dbReference>
<evidence type="ECO:0000313" key="1">
    <source>
        <dbReference type="EMBL" id="JAH65691.1"/>
    </source>
</evidence>
<proteinExistence type="predicted"/>
<reference evidence="1" key="1">
    <citation type="submission" date="2014-11" db="EMBL/GenBank/DDBJ databases">
        <authorList>
            <person name="Amaro Gonzalez C."/>
        </authorList>
    </citation>
    <scope>NUCLEOTIDE SEQUENCE</scope>
</reference>
<sequence>MKVRISLYEYVMITVQNLLWSGQPGLEFS</sequence>